<dbReference type="Proteomes" id="UP000320735">
    <property type="component" value="Unassembled WGS sequence"/>
</dbReference>
<dbReference type="PROSITE" id="PS51722">
    <property type="entry name" value="G_TR_2"/>
    <property type="match status" value="1"/>
</dbReference>
<sequence length="398" mass="43013">MAKEVFERTKPHVNVGTIGHIDHGKTTLTAALLMVQGAKGLATVKSYADIAKGGTVRDETKTVTIAVSHVEYESETRHYAHIDCPGHADYIKNMITGAAQMDGAILVVSAADGPMPQTREHILLARQVDVPALVVFLNKCDLVDDEELLELVEMEVRELLSKYDFPGDDIQVVRGNAKGALDNPTDPAFNGCIAELMDALDSNIPEPARESDKPFLMAVEDVFSIEGRGTVATGRIEQGVVNVGEKIEVVGLKDTVETTCTGVEMFNKTLETGMAGDNVGLLLRGVKREDIERGQVLAKPGSIHPHTKFEAEVYVLSKDEGGRHTPFFSGYRPQFYFRTTDVTGAAKLLGDAEMCMPGDNVRLEVEMGSPVALEDGSRFAIREGGKTVGSGVVTKIVE</sequence>
<dbReference type="CDD" id="cd03707">
    <property type="entry name" value="EFTU_III"/>
    <property type="match status" value="1"/>
</dbReference>
<reference evidence="13 14" key="1">
    <citation type="submission" date="2019-02" db="EMBL/GenBank/DDBJ databases">
        <title>Deep-cultivation of Planctomycetes and their phenomic and genomic characterization uncovers novel biology.</title>
        <authorList>
            <person name="Wiegand S."/>
            <person name="Jogler M."/>
            <person name="Boedeker C."/>
            <person name="Pinto D."/>
            <person name="Vollmers J."/>
            <person name="Rivas-Marin E."/>
            <person name="Kohn T."/>
            <person name="Peeters S.H."/>
            <person name="Heuer A."/>
            <person name="Rast P."/>
            <person name="Oberbeckmann S."/>
            <person name="Bunk B."/>
            <person name="Jeske O."/>
            <person name="Meyerdierks A."/>
            <person name="Storesund J.E."/>
            <person name="Kallscheuer N."/>
            <person name="Luecker S."/>
            <person name="Lage O.M."/>
            <person name="Pohl T."/>
            <person name="Merkel B.J."/>
            <person name="Hornburger P."/>
            <person name="Mueller R.-W."/>
            <person name="Bruemmer F."/>
            <person name="Labrenz M."/>
            <person name="Spormann A.M."/>
            <person name="Op Den Camp H."/>
            <person name="Overmann J."/>
            <person name="Amann R."/>
            <person name="Jetten M.S.M."/>
            <person name="Mascher T."/>
            <person name="Medema M.H."/>
            <person name="Devos D.P."/>
            <person name="Kaster A.-K."/>
            <person name="Ovreas L."/>
            <person name="Rohde M."/>
            <person name="Galperin M.Y."/>
            <person name="Jogler C."/>
        </authorList>
    </citation>
    <scope>NUCLEOTIDE SEQUENCE [LARGE SCALE GENOMIC DNA]</scope>
    <source>
        <strain evidence="13 14">CA54</strain>
    </source>
</reference>
<proteinExistence type="inferred from homology"/>
<evidence type="ECO:0000313" key="14">
    <source>
        <dbReference type="Proteomes" id="UP000320735"/>
    </source>
</evidence>
<dbReference type="Gene3D" id="3.40.50.300">
    <property type="entry name" value="P-loop containing nucleotide triphosphate hydrolases"/>
    <property type="match status" value="1"/>
</dbReference>
<accession>A0A5C6BQZ5</accession>
<evidence type="ECO:0000256" key="5">
    <source>
        <dbReference type="ARBA" id="ARBA00022917"/>
    </source>
</evidence>
<dbReference type="FunFam" id="3.40.50.300:FF:000003">
    <property type="entry name" value="Elongation factor Tu"/>
    <property type="match status" value="1"/>
</dbReference>
<comment type="function">
    <text evidence="8">May play an important regulatory role in cell growth and in the bacterial response to nutrient deprivation.</text>
</comment>
<dbReference type="OrthoDB" id="9804504at2"/>
<dbReference type="NCBIfam" id="NF009372">
    <property type="entry name" value="PRK12735.1"/>
    <property type="match status" value="1"/>
</dbReference>
<dbReference type="InterPro" id="IPR004541">
    <property type="entry name" value="Transl_elong_EFTu/EF1A_bac/org"/>
</dbReference>
<evidence type="ECO:0000256" key="1">
    <source>
        <dbReference type="ARBA" id="ARBA00007249"/>
    </source>
</evidence>
<keyword evidence="2 11" id="KW-0547">Nucleotide-binding</keyword>
<comment type="subcellular location">
    <subcellularLocation>
        <location evidence="11">Cytoplasm</location>
    </subcellularLocation>
</comment>
<evidence type="ECO:0000256" key="9">
    <source>
        <dbReference type="ARBA" id="ARBA00063778"/>
    </source>
</evidence>
<dbReference type="InterPro" id="IPR004160">
    <property type="entry name" value="Transl_elong_EFTu/EF1A_C"/>
</dbReference>
<dbReference type="NCBIfam" id="NF000766">
    <property type="entry name" value="PRK00049.1"/>
    <property type="match status" value="1"/>
</dbReference>
<comment type="caution">
    <text evidence="13">The sequence shown here is derived from an EMBL/GenBank/DDBJ whole genome shotgun (WGS) entry which is preliminary data.</text>
</comment>
<keyword evidence="11" id="KW-0479">Metal-binding</keyword>
<dbReference type="Pfam" id="PF03144">
    <property type="entry name" value="GTP_EFTU_D2"/>
    <property type="match status" value="1"/>
</dbReference>
<comment type="subunit">
    <text evidence="10">(Microbial infection) Upon infection by bacteriophage Qbeta, part of the viral RNA-dependent RNA polymerase complex, the other subunits are the viral replicase catalytic subunit (AC P14647), host ribosomal protein S1 and EF-Ts.</text>
</comment>
<dbReference type="FunFam" id="2.40.30.10:FF:000001">
    <property type="entry name" value="Elongation factor Tu"/>
    <property type="match status" value="1"/>
</dbReference>
<dbReference type="CDD" id="cd01884">
    <property type="entry name" value="EF_Tu"/>
    <property type="match status" value="1"/>
</dbReference>
<dbReference type="Pfam" id="PF00009">
    <property type="entry name" value="GTP_EFTU"/>
    <property type="match status" value="1"/>
</dbReference>
<dbReference type="GO" id="GO:0003924">
    <property type="term" value="F:GTPase activity"/>
    <property type="evidence" value="ECO:0007669"/>
    <property type="project" value="UniProtKB-UniRule"/>
</dbReference>
<feature type="binding site" evidence="11">
    <location>
        <begin position="19"/>
        <end position="26"/>
    </location>
    <ligand>
        <name>GTP</name>
        <dbReference type="ChEBI" id="CHEBI:37565"/>
    </ligand>
</feature>
<keyword evidence="11" id="KW-0460">Magnesium</keyword>
<dbReference type="Gene3D" id="2.40.30.10">
    <property type="entry name" value="Translation factors"/>
    <property type="match status" value="2"/>
</dbReference>
<evidence type="ECO:0000256" key="11">
    <source>
        <dbReference type="HAMAP-Rule" id="MF_00118"/>
    </source>
</evidence>
<dbReference type="AlphaFoldDB" id="A0A5C6BQZ5"/>
<feature type="binding site" evidence="11">
    <location>
        <begin position="83"/>
        <end position="87"/>
    </location>
    <ligand>
        <name>GTP</name>
        <dbReference type="ChEBI" id="CHEBI:37565"/>
    </ligand>
</feature>
<evidence type="ECO:0000256" key="3">
    <source>
        <dbReference type="ARBA" id="ARBA00022768"/>
    </source>
</evidence>
<feature type="binding site" evidence="11">
    <location>
        <begin position="138"/>
        <end position="141"/>
    </location>
    <ligand>
        <name>GTP</name>
        <dbReference type="ChEBI" id="CHEBI:37565"/>
    </ligand>
</feature>
<dbReference type="EC" id="3.6.5.3" evidence="11"/>
<dbReference type="InterPro" id="IPR004161">
    <property type="entry name" value="EFTu-like_2"/>
</dbReference>
<dbReference type="InterPro" id="IPR027417">
    <property type="entry name" value="P-loop_NTPase"/>
</dbReference>
<dbReference type="EMBL" id="SJPP01000001">
    <property type="protein sequence ID" value="TWU13821.1"/>
    <property type="molecule type" value="Genomic_DNA"/>
</dbReference>
<evidence type="ECO:0000313" key="13">
    <source>
        <dbReference type="EMBL" id="TWU13821.1"/>
    </source>
</evidence>
<protein>
    <recommendedName>
        <fullName evidence="7 11">Elongation factor Tu</fullName>
        <shortName evidence="11">EF-Tu</shortName>
        <ecNumber evidence="11">3.6.5.3</ecNumber>
    </recommendedName>
</protein>
<evidence type="ECO:0000256" key="6">
    <source>
        <dbReference type="ARBA" id="ARBA00023134"/>
    </source>
</evidence>
<dbReference type="InterPro" id="IPR033720">
    <property type="entry name" value="EFTU_2"/>
</dbReference>
<evidence type="ECO:0000256" key="10">
    <source>
        <dbReference type="ARBA" id="ARBA00064283"/>
    </source>
</evidence>
<dbReference type="GO" id="GO:0005525">
    <property type="term" value="F:GTP binding"/>
    <property type="evidence" value="ECO:0007669"/>
    <property type="project" value="UniProtKB-UniRule"/>
</dbReference>
<name>A0A5C6BQZ5_9PLAN</name>
<evidence type="ECO:0000259" key="12">
    <source>
        <dbReference type="PROSITE" id="PS51722"/>
    </source>
</evidence>
<evidence type="ECO:0000256" key="7">
    <source>
        <dbReference type="ARBA" id="ARBA00029554"/>
    </source>
</evidence>
<dbReference type="SUPFAM" id="SSF52540">
    <property type="entry name" value="P-loop containing nucleoside triphosphate hydrolases"/>
    <property type="match status" value="1"/>
</dbReference>
<dbReference type="InterPro" id="IPR009000">
    <property type="entry name" value="Transl_B-barrel_sf"/>
</dbReference>
<evidence type="ECO:0000256" key="8">
    <source>
        <dbReference type="ARBA" id="ARBA00058140"/>
    </source>
</evidence>
<keyword evidence="4 11" id="KW-0378">Hydrolase</keyword>
<evidence type="ECO:0000256" key="2">
    <source>
        <dbReference type="ARBA" id="ARBA00022741"/>
    </source>
</evidence>
<dbReference type="GO" id="GO:0000287">
    <property type="term" value="F:magnesium ion binding"/>
    <property type="evidence" value="ECO:0007669"/>
    <property type="project" value="UniProtKB-UniRule"/>
</dbReference>
<dbReference type="InterPro" id="IPR009001">
    <property type="entry name" value="Transl_elong_EF1A/Init_IF2_C"/>
</dbReference>
<comment type="subunit">
    <text evidence="9">Monomer. Heterotetramer composed of two EF-Ts.EF-Tu dimer complexes.</text>
</comment>
<dbReference type="GO" id="GO:0005829">
    <property type="term" value="C:cytosol"/>
    <property type="evidence" value="ECO:0007669"/>
    <property type="project" value="TreeGrafter"/>
</dbReference>
<dbReference type="CDD" id="cd03697">
    <property type="entry name" value="EFTU_II"/>
    <property type="match status" value="1"/>
</dbReference>
<dbReference type="Pfam" id="PF03143">
    <property type="entry name" value="GTP_EFTU_D3"/>
    <property type="match status" value="1"/>
</dbReference>
<dbReference type="InterPro" id="IPR050055">
    <property type="entry name" value="EF-Tu_GTPase"/>
</dbReference>
<dbReference type="SUPFAM" id="SSF50465">
    <property type="entry name" value="EF-Tu/eEF-1alpha/eIF2-gamma C-terminal domain"/>
    <property type="match status" value="1"/>
</dbReference>
<comment type="catalytic activity">
    <reaction evidence="11">
        <text>GTP + H2O = GDP + phosphate + H(+)</text>
        <dbReference type="Rhea" id="RHEA:19669"/>
        <dbReference type="ChEBI" id="CHEBI:15377"/>
        <dbReference type="ChEBI" id="CHEBI:15378"/>
        <dbReference type="ChEBI" id="CHEBI:37565"/>
        <dbReference type="ChEBI" id="CHEBI:43474"/>
        <dbReference type="ChEBI" id="CHEBI:58189"/>
        <dbReference type="EC" id="3.6.5.3"/>
    </reaction>
</comment>
<dbReference type="NCBIfam" id="TIGR00231">
    <property type="entry name" value="small_GTP"/>
    <property type="match status" value="1"/>
</dbReference>
<dbReference type="InterPro" id="IPR005225">
    <property type="entry name" value="Small_GTP-bd"/>
</dbReference>
<evidence type="ECO:0000256" key="4">
    <source>
        <dbReference type="ARBA" id="ARBA00022801"/>
    </source>
</evidence>
<comment type="similarity">
    <text evidence="1 11">Belongs to the TRAFAC class translation factor GTPase superfamily. Classic translation factor GTPase family. EF-Tu/EF-1A subfamily.</text>
</comment>
<dbReference type="NCBIfam" id="TIGR00485">
    <property type="entry name" value="EF-Tu"/>
    <property type="match status" value="1"/>
</dbReference>
<feature type="domain" description="Tr-type G" evidence="12">
    <location>
        <begin position="10"/>
        <end position="208"/>
    </location>
</feature>
<dbReference type="NCBIfam" id="NF009373">
    <property type="entry name" value="PRK12736.1"/>
    <property type="match status" value="1"/>
</dbReference>
<dbReference type="HAMAP" id="MF_00118_B">
    <property type="entry name" value="EF_Tu_B"/>
    <property type="match status" value="1"/>
</dbReference>
<keyword evidence="6 11" id="KW-0342">GTP-binding</keyword>
<keyword evidence="5 11" id="KW-0648">Protein biosynthesis</keyword>
<comment type="function">
    <text evidence="11">GTP hydrolase that promotes the GTP-dependent binding of aminoacyl-tRNA to the A-site of ribosomes during protein biosynthesis.</text>
</comment>
<dbReference type="InterPro" id="IPR000795">
    <property type="entry name" value="T_Tr_GTP-bd_dom"/>
</dbReference>
<gene>
    <name evidence="11 13" type="primary">tuf</name>
    <name evidence="13" type="ORF">CA54_26600</name>
</gene>
<dbReference type="PRINTS" id="PR00315">
    <property type="entry name" value="ELONGATNFCT"/>
</dbReference>
<keyword evidence="14" id="KW-1185">Reference proteome</keyword>
<dbReference type="PANTHER" id="PTHR43721:SF22">
    <property type="entry name" value="ELONGATION FACTOR TU, MITOCHONDRIAL"/>
    <property type="match status" value="1"/>
</dbReference>
<dbReference type="SUPFAM" id="SSF50447">
    <property type="entry name" value="Translation proteins"/>
    <property type="match status" value="1"/>
</dbReference>
<dbReference type="InterPro" id="IPR041709">
    <property type="entry name" value="EF-Tu_GTP-bd"/>
</dbReference>
<keyword evidence="3 11" id="KW-0251">Elongation factor</keyword>
<feature type="binding site" evidence="11">
    <location>
        <position position="26"/>
    </location>
    <ligand>
        <name>Mg(2+)</name>
        <dbReference type="ChEBI" id="CHEBI:18420"/>
    </ligand>
</feature>
<dbReference type="PANTHER" id="PTHR43721">
    <property type="entry name" value="ELONGATION FACTOR TU-RELATED"/>
    <property type="match status" value="1"/>
</dbReference>
<dbReference type="GO" id="GO:0003746">
    <property type="term" value="F:translation elongation factor activity"/>
    <property type="evidence" value="ECO:0007669"/>
    <property type="project" value="UniProtKB-UniRule"/>
</dbReference>
<dbReference type="RefSeq" id="WP_146371099.1">
    <property type="nucleotide sequence ID" value="NZ_SJPP01000001.1"/>
</dbReference>
<organism evidence="13 14">
    <name type="scientific">Symmachiella macrocystis</name>
    <dbReference type="NCBI Taxonomy" id="2527985"/>
    <lineage>
        <taxon>Bacteria</taxon>
        <taxon>Pseudomonadati</taxon>
        <taxon>Planctomycetota</taxon>
        <taxon>Planctomycetia</taxon>
        <taxon>Planctomycetales</taxon>
        <taxon>Planctomycetaceae</taxon>
        <taxon>Symmachiella</taxon>
    </lineage>
</organism>
<keyword evidence="11" id="KW-0963">Cytoplasm</keyword>